<feature type="domain" description="HTH crp-type" evidence="2">
    <location>
        <begin position="150"/>
        <end position="220"/>
    </location>
</feature>
<dbReference type="PANTHER" id="PTHR24567">
    <property type="entry name" value="CRP FAMILY TRANSCRIPTIONAL REGULATORY PROTEIN"/>
    <property type="match status" value="1"/>
</dbReference>
<dbReference type="EMBL" id="JAAATY010000002">
    <property type="protein sequence ID" value="NRN64045.1"/>
    <property type="molecule type" value="Genomic_DNA"/>
</dbReference>
<dbReference type="PROSITE" id="PS51063">
    <property type="entry name" value="HTH_CRP_2"/>
    <property type="match status" value="1"/>
</dbReference>
<evidence type="ECO:0000313" key="3">
    <source>
        <dbReference type="EMBL" id="NRN64045.1"/>
    </source>
</evidence>
<dbReference type="Pfam" id="PF00027">
    <property type="entry name" value="cNMP_binding"/>
    <property type="match status" value="1"/>
</dbReference>
<feature type="domain" description="Cyclic nucleotide-binding" evidence="1">
    <location>
        <begin position="10"/>
        <end position="119"/>
    </location>
</feature>
<dbReference type="CDD" id="cd00038">
    <property type="entry name" value="CAP_ED"/>
    <property type="match status" value="1"/>
</dbReference>
<dbReference type="InterPro" id="IPR000595">
    <property type="entry name" value="cNMP-bd_dom"/>
</dbReference>
<reference evidence="3 4" key="1">
    <citation type="submission" date="2020-01" db="EMBL/GenBank/DDBJ databases">
        <title>Kibdelosporangium persica a novel Actinomycetes from a hot desert in Iran.</title>
        <authorList>
            <person name="Safaei N."/>
            <person name="Zaburannyi N."/>
            <person name="Mueller R."/>
            <person name="Wink J."/>
        </authorList>
    </citation>
    <scope>NUCLEOTIDE SEQUENCE [LARGE SCALE GENOMIC DNA]</scope>
    <source>
        <strain evidence="3 4">4NS15</strain>
    </source>
</reference>
<evidence type="ECO:0000259" key="2">
    <source>
        <dbReference type="PROSITE" id="PS51063"/>
    </source>
</evidence>
<gene>
    <name evidence="3" type="ORF">GC106_12500</name>
</gene>
<proteinExistence type="predicted"/>
<evidence type="ECO:0000313" key="4">
    <source>
        <dbReference type="Proteomes" id="UP000763557"/>
    </source>
</evidence>
<dbReference type="InterPro" id="IPR050397">
    <property type="entry name" value="Env_Response_Regulators"/>
</dbReference>
<dbReference type="RefSeq" id="WP_217280090.1">
    <property type="nucleotide sequence ID" value="NZ_CBCSGW010000014.1"/>
</dbReference>
<keyword evidence="4" id="KW-1185">Reference proteome</keyword>
<sequence>MPEQWPKGTLMAGLSTQHREELLSLAPSMRYPANAVLLRQGESSTNVYLLRGSPNGHLACVKVTASLRDGTEALLGIRVVGDIVGELATLRETHRSATVTTCMPIVVHAIPKNSFQAFLDRHNSAWQAISRMVADRLDWANRRRLDFAAYDVPVRLARVLIELRERLHQDGRELGVDLSQTELGRLIGAKTDAVGMAIRKLGALGLIRWSYRKVTILNLDALLEFADLA</sequence>
<dbReference type="InterPro" id="IPR012318">
    <property type="entry name" value="HTH_CRP"/>
</dbReference>
<dbReference type="PANTHER" id="PTHR24567:SF74">
    <property type="entry name" value="HTH-TYPE TRANSCRIPTIONAL REGULATOR ARCR"/>
    <property type="match status" value="1"/>
</dbReference>
<dbReference type="Proteomes" id="UP000763557">
    <property type="component" value="Unassembled WGS sequence"/>
</dbReference>
<organism evidence="3 4">
    <name type="scientific">Kibdelosporangium persicum</name>
    <dbReference type="NCBI Taxonomy" id="2698649"/>
    <lineage>
        <taxon>Bacteria</taxon>
        <taxon>Bacillati</taxon>
        <taxon>Actinomycetota</taxon>
        <taxon>Actinomycetes</taxon>
        <taxon>Pseudonocardiales</taxon>
        <taxon>Pseudonocardiaceae</taxon>
        <taxon>Kibdelosporangium</taxon>
    </lineage>
</organism>
<name>A0ABX2EYC1_9PSEU</name>
<dbReference type="SMART" id="SM00100">
    <property type="entry name" value="cNMP"/>
    <property type="match status" value="1"/>
</dbReference>
<dbReference type="Pfam" id="PF13545">
    <property type="entry name" value="HTH_Crp_2"/>
    <property type="match status" value="1"/>
</dbReference>
<comment type="caution">
    <text evidence="3">The sequence shown here is derived from an EMBL/GenBank/DDBJ whole genome shotgun (WGS) entry which is preliminary data.</text>
</comment>
<dbReference type="PROSITE" id="PS50042">
    <property type="entry name" value="CNMP_BINDING_3"/>
    <property type="match status" value="1"/>
</dbReference>
<accession>A0ABX2EYC1</accession>
<evidence type="ECO:0000259" key="1">
    <source>
        <dbReference type="PROSITE" id="PS50042"/>
    </source>
</evidence>
<protein>
    <submittedName>
        <fullName evidence="3">cAMP-binding domain of CRP</fullName>
    </submittedName>
</protein>